<accession>C0NGB1</accession>
<protein>
    <submittedName>
        <fullName evidence="2">Uncharacterized protein</fullName>
    </submittedName>
</protein>
<dbReference type="VEuPathDB" id="FungiDB:I7I50_10738"/>
<keyword evidence="3" id="KW-1185">Reference proteome</keyword>
<evidence type="ECO:0000313" key="2">
    <source>
        <dbReference type="EMBL" id="EEH08846.1"/>
    </source>
</evidence>
<organism evidence="2 3">
    <name type="scientific">Ajellomyces capsulatus (strain G186AR / H82 / ATCC MYA-2454 / RMSCC 2432)</name>
    <name type="common">Darling's disease fungus</name>
    <name type="synonym">Histoplasma capsulatum</name>
    <dbReference type="NCBI Taxonomy" id="447093"/>
    <lineage>
        <taxon>Eukaryota</taxon>
        <taxon>Fungi</taxon>
        <taxon>Dikarya</taxon>
        <taxon>Ascomycota</taxon>
        <taxon>Pezizomycotina</taxon>
        <taxon>Eurotiomycetes</taxon>
        <taxon>Eurotiomycetidae</taxon>
        <taxon>Onygenales</taxon>
        <taxon>Ajellomycetaceae</taxon>
        <taxon>Histoplasma</taxon>
    </lineage>
</organism>
<dbReference type="AlphaFoldDB" id="C0NGB1"/>
<dbReference type="InParanoid" id="C0NGB1"/>
<dbReference type="RefSeq" id="XP_045289327.1">
    <property type="nucleotide sequence ID" value="XM_045429432.1"/>
</dbReference>
<evidence type="ECO:0000256" key="1">
    <source>
        <dbReference type="ARBA" id="ARBA00010795"/>
    </source>
</evidence>
<dbReference type="Gene3D" id="2.60.270.50">
    <property type="match status" value="1"/>
</dbReference>
<comment type="similarity">
    <text evidence="1">Belongs to the aegerolysin family.</text>
</comment>
<proteinExistence type="inferred from homology"/>
<dbReference type="InterPro" id="IPR009413">
    <property type="entry name" value="Aegerolysin-typ"/>
</dbReference>
<name>C0NGB1_AJECG</name>
<dbReference type="Proteomes" id="UP000001631">
    <property type="component" value="Unassembled WGS sequence"/>
</dbReference>
<dbReference type="STRING" id="447093.C0NGB1"/>
<dbReference type="EMBL" id="GG663365">
    <property type="protein sequence ID" value="EEH08846.1"/>
    <property type="molecule type" value="Genomic_DNA"/>
</dbReference>
<dbReference type="TCDB" id="1.C.97.3.6">
    <property type="family name" value="the pleurotolysin pore-forming (pleurotolysin) family"/>
</dbReference>
<dbReference type="GeneID" id="69035399"/>
<sequence length="199" mass="21893">MFVEEHQQVAISSGVGMMIGLNPIFFNFMEWIEIQKPVRSGLGEGIIHVDMRSSYSIYRHKCVFKFRFKQPGKPPRSPRAMLFIKMERYPRTVGNSIYANDHEDDEISTKQVDGIVVPESGSGDVYSCGRQGAPIGTQGSFDPVDQDTLQEVCTTSCASPYSRCGHLSASGVNRNYSCGIAAVSSNGPANFVDINVVEL</sequence>
<reference evidence="2" key="1">
    <citation type="submission" date="2009-02" db="EMBL/GenBank/DDBJ databases">
        <title>The Genome Sequence of Ajellomyces capsulatus strain G186AR.</title>
        <authorList>
            <consortium name="The Broad Institute Genome Sequencing Platform"/>
            <person name="Champion M."/>
            <person name="Cuomo C."/>
            <person name="Ma L.-J."/>
            <person name="Henn M.R."/>
            <person name="Sil A."/>
            <person name="Goldman B."/>
            <person name="Young S.K."/>
            <person name="Kodira C.D."/>
            <person name="Zeng Q."/>
            <person name="Koehrsen M."/>
            <person name="Alvarado L."/>
            <person name="Berlin A."/>
            <person name="Borenstein D."/>
            <person name="Chen Z."/>
            <person name="Engels R."/>
            <person name="Freedman E."/>
            <person name="Gellesch M."/>
            <person name="Goldberg J."/>
            <person name="Griggs A."/>
            <person name="Gujja S."/>
            <person name="Heiman D."/>
            <person name="Hepburn T."/>
            <person name="Howarth C."/>
            <person name="Jen D."/>
            <person name="Larson L."/>
            <person name="Lewis B."/>
            <person name="Mehta T."/>
            <person name="Park D."/>
            <person name="Pearson M."/>
            <person name="Roberts A."/>
            <person name="Saif S."/>
            <person name="Shea T."/>
            <person name="Shenoy N."/>
            <person name="Sisk P."/>
            <person name="Stolte C."/>
            <person name="Sykes S."/>
            <person name="Walk T."/>
            <person name="White J."/>
            <person name="Yandava C."/>
            <person name="Klein B."/>
            <person name="McEwen J.G."/>
            <person name="Puccia R."/>
            <person name="Goldman G.H."/>
            <person name="Felipe M.S."/>
            <person name="Nino-Vega G."/>
            <person name="San-Blas G."/>
            <person name="Taylor J."/>
            <person name="Mendoza L."/>
            <person name="Galagan J."/>
            <person name="Nusbaum C."/>
            <person name="Birren B."/>
        </authorList>
    </citation>
    <scope>NUCLEOTIDE SEQUENCE</scope>
    <source>
        <strain evidence="2">G186AR</strain>
    </source>
</reference>
<dbReference type="GO" id="GO:0019836">
    <property type="term" value="P:symbiont-mediated hemolysis of host erythrocyte"/>
    <property type="evidence" value="ECO:0007669"/>
    <property type="project" value="InterPro"/>
</dbReference>
<dbReference type="HOGENOM" id="CLU_1371835_0_0_1"/>
<dbReference type="Pfam" id="PF06355">
    <property type="entry name" value="Aegerolysin"/>
    <property type="match status" value="1"/>
</dbReference>
<gene>
    <name evidence="2" type="ORF">HCBG_02383</name>
</gene>
<evidence type="ECO:0000313" key="3">
    <source>
        <dbReference type="Proteomes" id="UP000001631"/>
    </source>
</evidence>